<comment type="caution">
    <text evidence="1">The sequence shown here is derived from an EMBL/GenBank/DDBJ whole genome shotgun (WGS) entry which is preliminary data.</text>
</comment>
<evidence type="ECO:0000313" key="1">
    <source>
        <dbReference type="EMBL" id="ECE5909304.1"/>
    </source>
</evidence>
<protein>
    <submittedName>
        <fullName evidence="1">Uncharacterized protein</fullName>
    </submittedName>
</protein>
<accession>A0A5Y2KJF3</accession>
<dbReference type="EMBL" id="AAIILT010000004">
    <property type="protein sequence ID" value="ECE5909304.1"/>
    <property type="molecule type" value="Genomic_DNA"/>
</dbReference>
<name>A0A5Y2KJF3_SALET</name>
<proteinExistence type="predicted"/>
<organism evidence="1">
    <name type="scientific">Salmonella enterica I</name>
    <dbReference type="NCBI Taxonomy" id="59201"/>
    <lineage>
        <taxon>Bacteria</taxon>
        <taxon>Pseudomonadati</taxon>
        <taxon>Pseudomonadota</taxon>
        <taxon>Gammaproteobacteria</taxon>
        <taxon>Enterobacterales</taxon>
        <taxon>Enterobacteriaceae</taxon>
        <taxon>Salmonella</taxon>
    </lineage>
</organism>
<gene>
    <name evidence="1" type="ORF">AH079_06810</name>
</gene>
<reference evidence="1" key="1">
    <citation type="submission" date="2018-05" db="EMBL/GenBank/DDBJ databases">
        <authorList>
            <consortium name="GenomeTrakr network: Whole genome sequencing for foodborne pathogen traceback"/>
        </authorList>
    </citation>
    <scope>NUCLEOTIDE SEQUENCE</scope>
    <source>
        <strain evidence="1">FDA00001697</strain>
    </source>
</reference>
<dbReference type="AlphaFoldDB" id="A0A5Y2KJF3"/>
<sequence length="480" mass="54500">MSTVKNIDTVSSHFNISPSILDQLDVVDVLLESDTLLFIDPMLLPESKHPEMKVDADKKYIDTFTNIIKLLKASKVQNDNDVAWKAAKKLFSFSEIGWTCLGYGSSAKGSGFGPHLVNTTMNTAYQIINMDIDDPDLFMVMSLFEEGIGADRISDMTTNIIFESLVKFSERVNQTLQIPTKEFSFKGKKYIAPHNPLTDKPLILVPKDVVRDLPISTDWSGAVSTMKENTDLRDRINTNIGKLLASMTQKEKAEAKRRALEKKEYFEDLLELIKEVEKEPYDFKADKNGELFWSRLVSSIDKKYPFNLSKFNKKLTLDEVENLVDEILTQFKDLIENKGLWKEMWADDKKPRKEKAAQRLLFAVAYSYCKANNLDISPEADSGNGPVDFKVSQGFEQKVLVEVKLSSNGKLLHGYEKQLEIYRNGDDTDRAFFVIVDIGHLGEKYQKVQQARIAAENEGLRASKIIHIDAQQKDSASIRI</sequence>